<evidence type="ECO:0000259" key="2">
    <source>
        <dbReference type="Pfam" id="PF20152"/>
    </source>
</evidence>
<keyword evidence="1" id="KW-1133">Transmembrane helix</keyword>
<gene>
    <name evidence="3" type="ORF">BDN71DRAFT_1585224</name>
</gene>
<evidence type="ECO:0000313" key="3">
    <source>
        <dbReference type="EMBL" id="KAF9501525.1"/>
    </source>
</evidence>
<dbReference type="InterPro" id="IPR045339">
    <property type="entry name" value="DUF6534"/>
</dbReference>
<evidence type="ECO:0000313" key="4">
    <source>
        <dbReference type="Proteomes" id="UP000807025"/>
    </source>
</evidence>
<evidence type="ECO:0000256" key="1">
    <source>
        <dbReference type="SAM" id="Phobius"/>
    </source>
</evidence>
<proteinExistence type="predicted"/>
<dbReference type="PANTHER" id="PTHR40465:SF1">
    <property type="entry name" value="DUF6534 DOMAIN-CONTAINING PROTEIN"/>
    <property type="match status" value="1"/>
</dbReference>
<feature type="transmembrane region" description="Helical" evidence="1">
    <location>
        <begin position="123"/>
        <end position="146"/>
    </location>
</feature>
<dbReference type="OrthoDB" id="3206554at2759"/>
<keyword evidence="4" id="KW-1185">Reference proteome</keyword>
<protein>
    <recommendedName>
        <fullName evidence="2">DUF6534 domain-containing protein</fullName>
    </recommendedName>
</protein>
<feature type="transmembrane region" description="Helical" evidence="1">
    <location>
        <begin position="52"/>
        <end position="75"/>
    </location>
</feature>
<dbReference type="AlphaFoldDB" id="A0A9P6AAR6"/>
<accession>A0A9P6AAR6</accession>
<feature type="transmembrane region" description="Helical" evidence="1">
    <location>
        <begin position="158"/>
        <end position="185"/>
    </location>
</feature>
<dbReference type="EMBL" id="MU154523">
    <property type="protein sequence ID" value="KAF9501525.1"/>
    <property type="molecule type" value="Genomic_DNA"/>
</dbReference>
<feature type="transmembrane region" description="Helical" evidence="1">
    <location>
        <begin position="242"/>
        <end position="263"/>
    </location>
</feature>
<name>A0A9P6AAR6_PLEER</name>
<dbReference type="Pfam" id="PF20152">
    <property type="entry name" value="DUF6534"/>
    <property type="match status" value="1"/>
</dbReference>
<keyword evidence="1" id="KW-0472">Membrane</keyword>
<dbReference type="Proteomes" id="UP000807025">
    <property type="component" value="Unassembled WGS sequence"/>
</dbReference>
<reference evidence="3" key="1">
    <citation type="submission" date="2020-11" db="EMBL/GenBank/DDBJ databases">
        <authorList>
            <consortium name="DOE Joint Genome Institute"/>
            <person name="Ahrendt S."/>
            <person name="Riley R."/>
            <person name="Andreopoulos W."/>
            <person name="Labutti K."/>
            <person name="Pangilinan J."/>
            <person name="Ruiz-Duenas F.J."/>
            <person name="Barrasa J.M."/>
            <person name="Sanchez-Garcia M."/>
            <person name="Camarero S."/>
            <person name="Miyauchi S."/>
            <person name="Serrano A."/>
            <person name="Linde D."/>
            <person name="Babiker R."/>
            <person name="Drula E."/>
            <person name="Ayuso-Fernandez I."/>
            <person name="Pacheco R."/>
            <person name="Padilla G."/>
            <person name="Ferreira P."/>
            <person name="Barriuso J."/>
            <person name="Kellner H."/>
            <person name="Castanera R."/>
            <person name="Alfaro M."/>
            <person name="Ramirez L."/>
            <person name="Pisabarro A.G."/>
            <person name="Kuo A."/>
            <person name="Tritt A."/>
            <person name="Lipzen A."/>
            <person name="He G."/>
            <person name="Yan M."/>
            <person name="Ng V."/>
            <person name="Cullen D."/>
            <person name="Martin F."/>
            <person name="Rosso M.-N."/>
            <person name="Henrissat B."/>
            <person name="Hibbett D."/>
            <person name="Martinez A.T."/>
            <person name="Grigoriev I.V."/>
        </authorList>
    </citation>
    <scope>NUCLEOTIDE SEQUENCE</scope>
    <source>
        <strain evidence="3">ATCC 90797</strain>
    </source>
</reference>
<feature type="domain" description="DUF6534" evidence="2">
    <location>
        <begin position="206"/>
        <end position="293"/>
    </location>
</feature>
<keyword evidence="1" id="KW-0812">Transmembrane</keyword>
<dbReference type="PANTHER" id="PTHR40465">
    <property type="entry name" value="CHROMOSOME 1, WHOLE GENOME SHOTGUN SEQUENCE"/>
    <property type="match status" value="1"/>
</dbReference>
<comment type="caution">
    <text evidence="3">The sequence shown here is derived from an EMBL/GenBank/DDBJ whole genome shotgun (WGS) entry which is preliminary data.</text>
</comment>
<feature type="transmembrane region" description="Helical" evidence="1">
    <location>
        <begin position="87"/>
        <end position="111"/>
    </location>
</feature>
<organism evidence="3 4">
    <name type="scientific">Pleurotus eryngii</name>
    <name type="common">Boletus of the steppes</name>
    <dbReference type="NCBI Taxonomy" id="5323"/>
    <lineage>
        <taxon>Eukaryota</taxon>
        <taxon>Fungi</taxon>
        <taxon>Dikarya</taxon>
        <taxon>Basidiomycota</taxon>
        <taxon>Agaricomycotina</taxon>
        <taxon>Agaricomycetes</taxon>
        <taxon>Agaricomycetidae</taxon>
        <taxon>Agaricales</taxon>
        <taxon>Pleurotineae</taxon>
        <taxon>Pleurotaceae</taxon>
        <taxon>Pleurotus</taxon>
    </lineage>
</organism>
<sequence length="382" mass="43455">MEKHPPSRLLKTLVCRCGLFLRVLFQNHPVVSFSLFHSFAHRMADIASTYGALLIGGIIAALLSGAVTVQCFVYFNCYPADPLRIKFLVFTVWLIDFFHIFCVSASEWYYLIMKFGDSTKIDYIPWSLAFSIASTAALTFLVHCFFVHRLFKLSERNWYITVPMGILALLRVAFACLTTSKMIIFKSISQFIREFRWSFTLGLALSCALDVIITASLCYFLLRNRKQTSSMNHVIDSLMLYAFENGSLTCAATVTSMICWLTMPSNLVFMGIHFFISKLYANSLLATLNTRNHLKKGPRNAEEEFPAYTDQLRSIHRKNTLNRTRGLPVRNSMLRINVEKTVECTATFEGEEGPWTPSTLCHNVSAPPSPTPTQEFYKDMGH</sequence>
<feature type="transmembrane region" description="Helical" evidence="1">
    <location>
        <begin position="197"/>
        <end position="222"/>
    </location>
</feature>